<evidence type="ECO:0000256" key="3">
    <source>
        <dbReference type="ARBA" id="ARBA00023136"/>
    </source>
</evidence>
<dbReference type="RefSeq" id="WP_065133162.1">
    <property type="nucleotide sequence ID" value="NZ_JANFXG010000143.1"/>
</dbReference>
<protein>
    <recommendedName>
        <fullName evidence="10">Lipoprotein LpqH</fullName>
    </recommendedName>
</protein>
<keyword evidence="2" id="KW-0732">Signal</keyword>
<sequence>MRISQRSAGAGVAVLAALAVLAVSLAMLAVSLTGCSRTTFSRSVNMPTVTYQGGAVAPTNDADVVVDGTAHKVDGQIACAALDGGETMIAIGTAPNAVTVSLTDNSDAPKVKTVILQNLVDYPLLVVHPPEKGEASANKDGRRYTIGGMSWGLDTHHNDVSKPFQITLTCP</sequence>
<dbReference type="GO" id="GO:0016020">
    <property type="term" value="C:membrane"/>
    <property type="evidence" value="ECO:0007669"/>
    <property type="project" value="InterPro"/>
</dbReference>
<evidence type="ECO:0008006" key="10">
    <source>
        <dbReference type="Google" id="ProtNLM"/>
    </source>
</evidence>
<dbReference type="Proteomes" id="UP000093757">
    <property type="component" value="Unassembled WGS sequence"/>
</dbReference>
<dbReference type="AlphaFoldDB" id="A0A1A6BK38"/>
<reference evidence="6 8" key="2">
    <citation type="submission" date="2016-06" db="EMBL/GenBank/DDBJ databases">
        <authorList>
            <person name="Kjaerup R.B."/>
            <person name="Dalgaard T.S."/>
            <person name="Juul-Madsen H.R."/>
        </authorList>
    </citation>
    <scope>NUCLEOTIDE SEQUENCE [LARGE SCALE GENOMIC DNA]</scope>
    <source>
        <strain evidence="6 8">1245752.6</strain>
    </source>
</reference>
<dbReference type="Proteomes" id="UP000193928">
    <property type="component" value="Unassembled WGS sequence"/>
</dbReference>
<comment type="caution">
    <text evidence="6">The sequence shown here is derived from an EMBL/GenBank/DDBJ whole genome shotgun (WGS) entry which is preliminary data.</text>
</comment>
<dbReference type="EMBL" id="LQOY01000096">
    <property type="protein sequence ID" value="ORV83890.1"/>
    <property type="molecule type" value="Genomic_DNA"/>
</dbReference>
<dbReference type="EMBL" id="MAEM01000156">
    <property type="protein sequence ID" value="OBS02698.1"/>
    <property type="molecule type" value="Genomic_DNA"/>
</dbReference>
<keyword evidence="3" id="KW-0472">Membrane</keyword>
<evidence type="ECO:0000313" key="7">
    <source>
        <dbReference type="EMBL" id="ORV83890.1"/>
    </source>
</evidence>
<dbReference type="Pfam" id="PF05481">
    <property type="entry name" value="Myco_19_kDa"/>
    <property type="match status" value="1"/>
</dbReference>
<dbReference type="InterPro" id="IPR008691">
    <property type="entry name" value="LpqH"/>
</dbReference>
<reference evidence="7 9" key="1">
    <citation type="submission" date="2016-01" db="EMBL/GenBank/DDBJ databases">
        <title>The new phylogeny of the genus Mycobacterium.</title>
        <authorList>
            <person name="Tarcisio F."/>
            <person name="Conor M."/>
            <person name="Antonella G."/>
            <person name="Elisabetta G."/>
            <person name="Giulia F.S."/>
            <person name="Sara T."/>
            <person name="Anna F."/>
            <person name="Clotilde B."/>
            <person name="Roberto B."/>
            <person name="Veronica D.S."/>
            <person name="Fabio R."/>
            <person name="Monica P."/>
            <person name="Olivier J."/>
            <person name="Enrico T."/>
            <person name="Nicola S."/>
        </authorList>
    </citation>
    <scope>NUCLEOTIDE SEQUENCE [LARGE SCALE GENOMIC DNA]</scope>
    <source>
        <strain evidence="7 9">DSM 44160</strain>
    </source>
</reference>
<gene>
    <name evidence="6" type="ORF">A9W98_13565</name>
    <name evidence="7" type="ORF">AWC08_27310</name>
</gene>
<keyword evidence="5" id="KW-0449">Lipoprotein</keyword>
<evidence type="ECO:0000256" key="2">
    <source>
        <dbReference type="ARBA" id="ARBA00022729"/>
    </source>
</evidence>
<name>A0A1A6BK38_MYCGO</name>
<evidence type="ECO:0000256" key="5">
    <source>
        <dbReference type="ARBA" id="ARBA00023288"/>
    </source>
</evidence>
<accession>A0A1A6BK38</accession>
<evidence type="ECO:0000256" key="1">
    <source>
        <dbReference type="ARBA" id="ARBA00022475"/>
    </source>
</evidence>
<keyword evidence="1" id="KW-1003">Cell membrane</keyword>
<evidence type="ECO:0000313" key="6">
    <source>
        <dbReference type="EMBL" id="OBS02698.1"/>
    </source>
</evidence>
<evidence type="ECO:0000256" key="4">
    <source>
        <dbReference type="ARBA" id="ARBA00023139"/>
    </source>
</evidence>
<evidence type="ECO:0000313" key="8">
    <source>
        <dbReference type="Proteomes" id="UP000093757"/>
    </source>
</evidence>
<evidence type="ECO:0000313" key="9">
    <source>
        <dbReference type="Proteomes" id="UP000193928"/>
    </source>
</evidence>
<dbReference type="PROSITE" id="PS51257">
    <property type="entry name" value="PROKAR_LIPOPROTEIN"/>
    <property type="match status" value="1"/>
</dbReference>
<proteinExistence type="predicted"/>
<keyword evidence="9" id="KW-1185">Reference proteome</keyword>
<organism evidence="6 8">
    <name type="scientific">Mycobacterium gordonae</name>
    <dbReference type="NCBI Taxonomy" id="1778"/>
    <lineage>
        <taxon>Bacteria</taxon>
        <taxon>Bacillati</taxon>
        <taxon>Actinomycetota</taxon>
        <taxon>Actinomycetes</taxon>
        <taxon>Mycobacteriales</taxon>
        <taxon>Mycobacteriaceae</taxon>
        <taxon>Mycobacterium</taxon>
    </lineage>
</organism>
<keyword evidence="4" id="KW-0564">Palmitate</keyword>